<dbReference type="InterPro" id="IPR036583">
    <property type="entry name" value="23S_rRNA_IVS_sf"/>
</dbReference>
<comment type="caution">
    <text evidence="1">The sequence shown here is derived from an EMBL/GenBank/DDBJ whole genome shotgun (WGS) entry which is preliminary data.</text>
</comment>
<dbReference type="RefSeq" id="WP_184495677.1">
    <property type="nucleotide sequence ID" value="NZ_JACIJO010000002.1"/>
</dbReference>
<evidence type="ECO:0000313" key="1">
    <source>
        <dbReference type="EMBL" id="MBB6327068.1"/>
    </source>
</evidence>
<proteinExistence type="predicted"/>
<dbReference type="InterPro" id="IPR012657">
    <property type="entry name" value="23S_rRNA-intervening_sequence"/>
</dbReference>
<dbReference type="AlphaFoldDB" id="A0A841MWT3"/>
<dbReference type="Gene3D" id="1.20.1440.60">
    <property type="entry name" value="23S rRNA-intervening sequence"/>
    <property type="match status" value="1"/>
</dbReference>
<organism evidence="1 2">
    <name type="scientific">Algoriphagus iocasae</name>
    <dbReference type="NCBI Taxonomy" id="1836499"/>
    <lineage>
        <taxon>Bacteria</taxon>
        <taxon>Pseudomonadati</taxon>
        <taxon>Bacteroidota</taxon>
        <taxon>Cytophagia</taxon>
        <taxon>Cytophagales</taxon>
        <taxon>Cyclobacteriaceae</taxon>
        <taxon>Algoriphagus</taxon>
    </lineage>
</organism>
<dbReference type="CDD" id="cd16377">
    <property type="entry name" value="23S_rRNA_IVP_like"/>
    <property type="match status" value="1"/>
</dbReference>
<dbReference type="SUPFAM" id="SSF158446">
    <property type="entry name" value="IVS-encoded protein-like"/>
    <property type="match status" value="1"/>
</dbReference>
<evidence type="ECO:0000313" key="2">
    <source>
        <dbReference type="Proteomes" id="UP000588604"/>
    </source>
</evidence>
<dbReference type="Proteomes" id="UP000588604">
    <property type="component" value="Unassembled WGS sequence"/>
</dbReference>
<dbReference type="Pfam" id="PF05635">
    <property type="entry name" value="23S_rRNA_IVP"/>
    <property type="match status" value="1"/>
</dbReference>
<accession>A0A841MWT3</accession>
<dbReference type="NCBIfam" id="TIGR02436">
    <property type="entry name" value="four helix bundle protein"/>
    <property type="match status" value="1"/>
</dbReference>
<gene>
    <name evidence="1" type="ORF">FHS59_002696</name>
</gene>
<dbReference type="EMBL" id="JACIJO010000002">
    <property type="protein sequence ID" value="MBB6327068.1"/>
    <property type="molecule type" value="Genomic_DNA"/>
</dbReference>
<dbReference type="PANTHER" id="PTHR38471:SF2">
    <property type="entry name" value="FOUR HELIX BUNDLE PROTEIN"/>
    <property type="match status" value="1"/>
</dbReference>
<sequence length="141" mass="16096">MAFKFEDLRVWNLAIDLSTEISILIKKFPSEEKFVLATQIQRAADSVALNIAEGSTGQSNPEFKKFLGYASRSGIEVVSCLYLGKKRKIITEDDFLRLYKSYEELTIKIQALKNSILTEIIYQSAVDCRQWTDDDNNSKCI</sequence>
<keyword evidence="2" id="KW-1185">Reference proteome</keyword>
<dbReference type="PANTHER" id="PTHR38471">
    <property type="entry name" value="FOUR HELIX BUNDLE PROTEIN"/>
    <property type="match status" value="1"/>
</dbReference>
<protein>
    <submittedName>
        <fullName evidence="1">Four helix bundle protein</fullName>
    </submittedName>
</protein>
<reference evidence="1 2" key="1">
    <citation type="submission" date="2020-08" db="EMBL/GenBank/DDBJ databases">
        <title>Genomic Encyclopedia of Type Strains, Phase IV (KMG-IV): sequencing the most valuable type-strain genomes for metagenomic binning, comparative biology and taxonomic classification.</title>
        <authorList>
            <person name="Goeker M."/>
        </authorList>
    </citation>
    <scope>NUCLEOTIDE SEQUENCE [LARGE SCALE GENOMIC DNA]</scope>
    <source>
        <strain evidence="1 2">DSM 102044</strain>
    </source>
</reference>
<name>A0A841MWT3_9BACT</name>